<comment type="caution">
    <text evidence="3">The sequence shown here is derived from an EMBL/GenBank/DDBJ whole genome shotgun (WGS) entry which is preliminary data.</text>
</comment>
<gene>
    <name evidence="3" type="ORF">N7492_000587</name>
</gene>
<dbReference type="GO" id="GO:0016491">
    <property type="term" value="F:oxidoreductase activity"/>
    <property type="evidence" value="ECO:0007669"/>
    <property type="project" value="UniProtKB-KW"/>
</dbReference>
<keyword evidence="1" id="KW-0560">Oxidoreductase</keyword>
<keyword evidence="4" id="KW-1185">Reference proteome</keyword>
<reference evidence="3" key="1">
    <citation type="submission" date="2022-11" db="EMBL/GenBank/DDBJ databases">
        <authorList>
            <person name="Petersen C."/>
        </authorList>
    </citation>
    <scope>NUCLEOTIDE SEQUENCE</scope>
    <source>
        <strain evidence="3">IBT 21917</strain>
    </source>
</reference>
<dbReference type="EMBL" id="JAPQKO010000001">
    <property type="protein sequence ID" value="KAJ5182971.1"/>
    <property type="molecule type" value="Genomic_DNA"/>
</dbReference>
<dbReference type="Pfam" id="PF14027">
    <property type="entry name" value="Questin_oxidase"/>
    <property type="match status" value="1"/>
</dbReference>
<evidence type="ECO:0000313" key="3">
    <source>
        <dbReference type="EMBL" id="KAJ5182971.1"/>
    </source>
</evidence>
<dbReference type="AlphaFoldDB" id="A0A9W9IW63"/>
<evidence type="ECO:0000256" key="1">
    <source>
        <dbReference type="ARBA" id="ARBA00023002"/>
    </source>
</evidence>
<evidence type="ECO:0008006" key="5">
    <source>
        <dbReference type="Google" id="ProtNLM"/>
    </source>
</evidence>
<evidence type="ECO:0000313" key="4">
    <source>
        <dbReference type="Proteomes" id="UP001146351"/>
    </source>
</evidence>
<dbReference type="Proteomes" id="UP001146351">
    <property type="component" value="Unassembled WGS sequence"/>
</dbReference>
<dbReference type="PANTHER" id="PTHR35870">
    <property type="entry name" value="PROTEIN, PUTATIVE (AFU_ORTHOLOGUE AFUA_5G03330)-RELATED"/>
    <property type="match status" value="1"/>
</dbReference>
<reference evidence="3" key="2">
    <citation type="journal article" date="2023" name="IMA Fungus">
        <title>Comparative genomic study of the Penicillium genus elucidates a diverse pangenome and 15 lateral gene transfer events.</title>
        <authorList>
            <person name="Petersen C."/>
            <person name="Sorensen T."/>
            <person name="Nielsen M.R."/>
            <person name="Sondergaard T.E."/>
            <person name="Sorensen J.L."/>
            <person name="Fitzpatrick D.A."/>
            <person name="Frisvad J.C."/>
            <person name="Nielsen K.L."/>
        </authorList>
    </citation>
    <scope>NUCLEOTIDE SEQUENCE</scope>
    <source>
        <strain evidence="3">IBT 21917</strain>
    </source>
</reference>
<sequence length="437" mass="48989">MASATKIHLSPATDSGAFSTGVREDTARVASELLQEDMMKHHVFFNDRGFHNHIVHMILSLYALGATPEDIRAGWERSTVYQRPVYPTDSSIVDALQDQAKFQQCFGKEVHYPNFLAFFQREIDSKGVGAVLNEYVFAGDVRAESMLCRVFGGLLHPFIHLGYGLEFKQPAIVAQALAQAAVHNDRVGRNFSLPAEQMAEETGKPGQKSLRQLLDEVRQNQTLTRGVKVSDRIPDGIMDRAPQEMLKYAAQYTVSASQIAEREADMINTVVYYTSAAQRKNKANKLDFFLLHCVNSSIFFCKILRLPYLTEQTKLRLLEWKGRLDLLIYVSAGSPDLLLDEVTSYPAKTDWNTVFSRGLAHPTDDGHLVKFLRAIAHGERVCRAFEDSKMPISGDAWLRIGNMAIDSTAGPDGERTMWVRSAGFDEAWENVSAHARL</sequence>
<proteinExistence type="predicted"/>
<evidence type="ECO:0000256" key="2">
    <source>
        <dbReference type="SAM" id="MobiDB-lite"/>
    </source>
</evidence>
<accession>A0A9W9IW63</accession>
<organism evidence="3 4">
    <name type="scientific">Penicillium capsulatum</name>
    <dbReference type="NCBI Taxonomy" id="69766"/>
    <lineage>
        <taxon>Eukaryota</taxon>
        <taxon>Fungi</taxon>
        <taxon>Dikarya</taxon>
        <taxon>Ascomycota</taxon>
        <taxon>Pezizomycotina</taxon>
        <taxon>Eurotiomycetes</taxon>
        <taxon>Eurotiomycetidae</taxon>
        <taxon>Eurotiales</taxon>
        <taxon>Aspergillaceae</taxon>
        <taxon>Penicillium</taxon>
    </lineage>
</organism>
<feature type="region of interest" description="Disordered" evidence="2">
    <location>
        <begin position="1"/>
        <end position="21"/>
    </location>
</feature>
<dbReference type="InterPro" id="IPR025337">
    <property type="entry name" value="Questin_oxidase-like"/>
</dbReference>
<protein>
    <recommendedName>
        <fullName evidence="5">HypA-like protein</fullName>
    </recommendedName>
</protein>
<name>A0A9W9IW63_9EURO</name>
<dbReference type="OrthoDB" id="10004862at2759"/>
<dbReference type="PANTHER" id="PTHR35870:SF1">
    <property type="entry name" value="PROTEIN, PUTATIVE (AFU_ORTHOLOGUE AFUA_5G03330)-RELATED"/>
    <property type="match status" value="1"/>
</dbReference>